<accession>A0A5A7SCZ5</accession>
<name>A0A5A7SCZ5_9NOCA</name>
<evidence type="ECO:0000313" key="1">
    <source>
        <dbReference type="EMBL" id="KAA0024028.1"/>
    </source>
</evidence>
<proteinExistence type="predicted"/>
<dbReference type="AlphaFoldDB" id="A0A5A7SCZ5"/>
<dbReference type="Proteomes" id="UP000322244">
    <property type="component" value="Unassembled WGS sequence"/>
</dbReference>
<keyword evidence="2" id="KW-1185">Reference proteome</keyword>
<evidence type="ECO:0000313" key="2">
    <source>
        <dbReference type="Proteomes" id="UP000322244"/>
    </source>
</evidence>
<dbReference type="OrthoDB" id="5174158at2"/>
<dbReference type="EMBL" id="VLNY01000002">
    <property type="protein sequence ID" value="KAA0024028.1"/>
    <property type="molecule type" value="Genomic_DNA"/>
</dbReference>
<organism evidence="1 2">
    <name type="scientific">Antrihabitans cavernicola</name>
    <dbReference type="NCBI Taxonomy" id="2495913"/>
    <lineage>
        <taxon>Bacteria</taxon>
        <taxon>Bacillati</taxon>
        <taxon>Actinomycetota</taxon>
        <taxon>Actinomycetes</taxon>
        <taxon>Mycobacteriales</taxon>
        <taxon>Nocardiaceae</taxon>
        <taxon>Antrihabitans</taxon>
    </lineage>
</organism>
<sequence>MTVDHLANATLLAVDQYFDLYDDRVDDDFRLPDNLPPAVLPRDGLALCGVLRSASKLTGRSTPLGIALRSGELDKLTLNMPQGVREPFVATQHDLEWVFPKAYDEDVREALDPLEQIVSLATAMQAFPADWSKGRTRAIGADWVGATRLPWSNLAVRQINQCRPPLEVAESSAHGLAWLRWLATRILPFPTFLLSDVRVAALLGVTPLSLKGTLASSGSGVANQLRACIFEGPLSGMQPRRFWRAGIIELVESFVMSSDITDSSEVGRTLVKLDGNLLAHEIDDPVVCIDRDYRELDTIASRDESQRLAPDGWPPYADPAWALSSSIESEGMDELLAPRAGFMR</sequence>
<protein>
    <submittedName>
        <fullName evidence="1">Uncharacterized protein</fullName>
    </submittedName>
</protein>
<dbReference type="RefSeq" id="WP_149429188.1">
    <property type="nucleotide sequence ID" value="NZ_VLNY01000002.1"/>
</dbReference>
<reference evidence="1 2" key="1">
    <citation type="submission" date="2019-07" db="EMBL/GenBank/DDBJ databases">
        <title>Rhodococcus cavernicolus sp. nov., isolated from a cave.</title>
        <authorList>
            <person name="Lee S.D."/>
        </authorList>
    </citation>
    <scope>NUCLEOTIDE SEQUENCE [LARGE SCALE GENOMIC DNA]</scope>
    <source>
        <strain evidence="1 2">C1-24</strain>
    </source>
</reference>
<comment type="caution">
    <text evidence="1">The sequence shown here is derived from an EMBL/GenBank/DDBJ whole genome shotgun (WGS) entry which is preliminary data.</text>
</comment>
<gene>
    <name evidence="1" type="ORF">FOY51_05505</name>
</gene>